<dbReference type="SMR" id="A0A015KUC9"/>
<comment type="caution">
    <text evidence="2">The sequence shown here is derived from an EMBL/GenBank/DDBJ whole genome shotgun (WGS) entry which is preliminary data.</text>
</comment>
<gene>
    <name evidence="2" type="ORF">RirG_151270</name>
</gene>
<dbReference type="EMBL" id="JEMT01023894">
    <property type="protein sequence ID" value="EXX63556.1"/>
    <property type="molecule type" value="Genomic_DNA"/>
</dbReference>
<dbReference type="AlphaFoldDB" id="A0A015KUC9"/>
<evidence type="ECO:0000313" key="3">
    <source>
        <dbReference type="Proteomes" id="UP000022910"/>
    </source>
</evidence>
<feature type="region of interest" description="Disordered" evidence="1">
    <location>
        <begin position="63"/>
        <end position="102"/>
    </location>
</feature>
<accession>A0A015KUC9</accession>
<evidence type="ECO:0000256" key="1">
    <source>
        <dbReference type="SAM" id="MobiDB-lite"/>
    </source>
</evidence>
<name>A0A015KUC9_RHIIW</name>
<feature type="compositionally biased region" description="Basic and acidic residues" evidence="1">
    <location>
        <begin position="63"/>
        <end position="76"/>
    </location>
</feature>
<reference evidence="2 3" key="1">
    <citation type="submission" date="2014-02" db="EMBL/GenBank/DDBJ databases">
        <title>Single nucleus genome sequencing reveals high similarity among nuclei of an endomycorrhizal fungus.</title>
        <authorList>
            <person name="Lin K."/>
            <person name="Geurts R."/>
            <person name="Zhang Z."/>
            <person name="Limpens E."/>
            <person name="Saunders D.G."/>
            <person name="Mu D."/>
            <person name="Pang E."/>
            <person name="Cao H."/>
            <person name="Cha H."/>
            <person name="Lin T."/>
            <person name="Zhou Q."/>
            <person name="Shang Y."/>
            <person name="Li Y."/>
            <person name="Ivanov S."/>
            <person name="Sharma T."/>
            <person name="Velzen R.V."/>
            <person name="Ruijter N.D."/>
            <person name="Aanen D.K."/>
            <person name="Win J."/>
            <person name="Kamoun S."/>
            <person name="Bisseling T."/>
            <person name="Huang S."/>
        </authorList>
    </citation>
    <scope>NUCLEOTIDE SEQUENCE [LARGE SCALE GENOMIC DNA]</scope>
    <source>
        <strain evidence="3">DAOM197198w</strain>
    </source>
</reference>
<feature type="region of interest" description="Disordered" evidence="1">
    <location>
        <begin position="1"/>
        <end position="46"/>
    </location>
</feature>
<evidence type="ECO:0000313" key="2">
    <source>
        <dbReference type="EMBL" id="EXX63556.1"/>
    </source>
</evidence>
<keyword evidence="3" id="KW-1185">Reference proteome</keyword>
<protein>
    <submittedName>
        <fullName evidence="2">Uncharacterized protein</fullName>
    </submittedName>
</protein>
<organism evidence="2 3">
    <name type="scientific">Rhizophagus irregularis (strain DAOM 197198w)</name>
    <name type="common">Glomus intraradices</name>
    <dbReference type="NCBI Taxonomy" id="1432141"/>
    <lineage>
        <taxon>Eukaryota</taxon>
        <taxon>Fungi</taxon>
        <taxon>Fungi incertae sedis</taxon>
        <taxon>Mucoromycota</taxon>
        <taxon>Glomeromycotina</taxon>
        <taxon>Glomeromycetes</taxon>
        <taxon>Glomerales</taxon>
        <taxon>Glomeraceae</taxon>
        <taxon>Rhizophagus</taxon>
    </lineage>
</organism>
<proteinExistence type="predicted"/>
<dbReference type="Proteomes" id="UP000022910">
    <property type="component" value="Unassembled WGS sequence"/>
</dbReference>
<dbReference type="HOGENOM" id="CLU_2278933_0_0_1"/>
<feature type="compositionally biased region" description="Basic and acidic residues" evidence="1">
    <location>
        <begin position="28"/>
        <end position="46"/>
    </location>
</feature>
<sequence length="102" mass="11340">MSTEKKNSTDFKNVLISLNDDSNDEVSENEKNESSSGLSKEDKHVKHQVEFTKEVLDIINKKLNELDNNPDRHSKGESLSPGRLQVAPVSTPIDSYEVNGGL</sequence>
<dbReference type="OrthoDB" id="2400070at2759"/>